<feature type="compositionally biased region" description="Pro residues" evidence="1">
    <location>
        <begin position="647"/>
        <end position="663"/>
    </location>
</feature>
<name>D8TRT8_VOLCA</name>
<feature type="compositionally biased region" description="Low complexity" evidence="1">
    <location>
        <begin position="664"/>
        <end position="674"/>
    </location>
</feature>
<dbReference type="EMBL" id="GL378334">
    <property type="protein sequence ID" value="EFJ49826.1"/>
    <property type="molecule type" value="Genomic_DNA"/>
</dbReference>
<feature type="region of interest" description="Disordered" evidence="1">
    <location>
        <begin position="311"/>
        <end position="442"/>
    </location>
</feature>
<organism evidence="3">
    <name type="scientific">Volvox carteri f. nagariensis</name>
    <dbReference type="NCBI Taxonomy" id="3068"/>
    <lineage>
        <taxon>Eukaryota</taxon>
        <taxon>Viridiplantae</taxon>
        <taxon>Chlorophyta</taxon>
        <taxon>core chlorophytes</taxon>
        <taxon>Chlorophyceae</taxon>
        <taxon>CS clade</taxon>
        <taxon>Chlamydomonadales</taxon>
        <taxon>Volvocaceae</taxon>
        <taxon>Volvox</taxon>
    </lineage>
</organism>
<gene>
    <name evidence="2" type="ORF">VOLCADRAFT_117148</name>
</gene>
<dbReference type="OrthoDB" id="547017at2759"/>
<feature type="compositionally biased region" description="Low complexity" evidence="1">
    <location>
        <begin position="349"/>
        <end position="360"/>
    </location>
</feature>
<dbReference type="InParanoid" id="D8TRT8"/>
<accession>D8TRT8</accession>
<feature type="compositionally biased region" description="Gly residues" evidence="1">
    <location>
        <begin position="417"/>
        <end position="426"/>
    </location>
</feature>
<sequence length="774" mass="81031">MYRRVGTVENGDVQHTHGHHLLTEEHIKKLSEHATHWAIIQRFEDSEEVRFAVGLHQVVFTYNLFKKEGLTSLFQNGKLHRATLMAGLKLSRSPKELVPGCFFRSLDFLLQFVEAGYVYRAVTDKELAKGFPPAGWCRPPVVSEREDAEAMTAAALEGASPEALAQAPATDPIRLFYASGSWCCLRSYNTSASSVRVDVGVSPAELYDLYCQGALSEYLPMVGMVEDCLPGTTYAPACVMLPLGALLYMHEHGRPYLPLTLSELREVRSGGIMSIAVRPEARPMRLPPGVWPRVYDEPQRPGMEVPEALAATGRSGAGGGSGSGSGRSLQTSRPEPAAQFPPPQRSATGAARGGPSRQAAGGSGAGGGNSAAATAPLPPSEPEPDPILDDASRWIMPKPFDVPTTVPPVSTDATEAGGAGGGGGANGPAADGNSRADSGDAAVTPATAAAPVSAALSPSPFLQYNAGVQPSYETPPLRLFLGDRGQSGLAANWWYVDSETKDIKGPYSPEAMMLSCITPCREVHDETPVCGTDADVRPPMLPPRAAFLPLGDLLRDVSEGTYALVSRVEIVSPLARSFLGNRVRQPKAAPSPAAAAAPGQTAPVVITVQPQQPQQQPAAAAAAAPVAVSAAPPPAVPIQVVAAAPSALPPQLPPPQPSLPLPAVPRQSQQQQQQPEAAVATTYSSVPTAASVQNAVKGLPLPHFMATRPRPVALPALAGAAVPAYTLPGSVVYMPQYGHAVPYGGQAVMAQPVFSNVVMQHAVPAQAPPQLPQK</sequence>
<keyword evidence="3" id="KW-1185">Reference proteome</keyword>
<dbReference type="AlphaFoldDB" id="D8TRT8"/>
<evidence type="ECO:0000313" key="3">
    <source>
        <dbReference type="Proteomes" id="UP000001058"/>
    </source>
</evidence>
<feature type="compositionally biased region" description="Gly residues" evidence="1">
    <location>
        <begin position="315"/>
        <end position="325"/>
    </location>
</feature>
<dbReference type="Proteomes" id="UP000001058">
    <property type="component" value="Unassembled WGS sequence"/>
</dbReference>
<feature type="region of interest" description="Disordered" evidence="1">
    <location>
        <begin position="647"/>
        <end position="682"/>
    </location>
</feature>
<dbReference type="RefSeq" id="XP_002949333.1">
    <property type="nucleotide sequence ID" value="XM_002949287.1"/>
</dbReference>
<protein>
    <submittedName>
        <fullName evidence="2">Uncharacterized protein</fullName>
    </submittedName>
</protein>
<dbReference type="KEGG" id="vcn:VOLCADRAFT_117148"/>
<dbReference type="GeneID" id="9623915"/>
<proteinExistence type="predicted"/>
<evidence type="ECO:0000313" key="2">
    <source>
        <dbReference type="EMBL" id="EFJ49826.1"/>
    </source>
</evidence>
<reference evidence="2 3" key="1">
    <citation type="journal article" date="2010" name="Science">
        <title>Genomic analysis of organismal complexity in the multicellular green alga Volvox carteri.</title>
        <authorList>
            <person name="Prochnik S.E."/>
            <person name="Umen J."/>
            <person name="Nedelcu A.M."/>
            <person name="Hallmann A."/>
            <person name="Miller S.M."/>
            <person name="Nishii I."/>
            <person name="Ferris P."/>
            <person name="Kuo A."/>
            <person name="Mitros T."/>
            <person name="Fritz-Laylin L.K."/>
            <person name="Hellsten U."/>
            <person name="Chapman J."/>
            <person name="Simakov O."/>
            <person name="Rensing S.A."/>
            <person name="Terry A."/>
            <person name="Pangilinan J."/>
            <person name="Kapitonov V."/>
            <person name="Jurka J."/>
            <person name="Salamov A."/>
            <person name="Shapiro H."/>
            <person name="Schmutz J."/>
            <person name="Grimwood J."/>
            <person name="Lindquist E."/>
            <person name="Lucas S."/>
            <person name="Grigoriev I.V."/>
            <person name="Schmitt R."/>
            <person name="Kirk D."/>
            <person name="Rokhsar D.S."/>
        </authorList>
    </citation>
    <scope>NUCLEOTIDE SEQUENCE [LARGE SCALE GENOMIC DNA]</scope>
    <source>
        <strain evidence="3">f. Nagariensis / Eve</strain>
    </source>
</reference>
<evidence type="ECO:0000256" key="1">
    <source>
        <dbReference type="SAM" id="MobiDB-lite"/>
    </source>
</evidence>